<evidence type="ECO:0000259" key="4">
    <source>
        <dbReference type="PROSITE" id="PS51782"/>
    </source>
</evidence>
<sequence length="492" mass="55647">MKKISLWIALLMMGCATPTLAQINEEETVEVTNYQGKKENIELPASMTQELDSLMNLYNAKMHLKADSDCNLPDVNPVYDQEVYKERLAHLPTIIEMPYNDIVQKFIDRYSSDLRRKVAYMLGAQNFYMSTFEEALEAYDLPLELKYLPVIESDLNPKAVSRAKAVGLWQFMLPTAKRYGLTINSLVDERRDIIKASYAAAHYLSDLYKIFGDWNLVIAAYNCGPEKINKSIHRLKGEKDYWKIYSLLPKETRGYVPAFIAANYIMNYYCEHNICPLSADLPAKTDTIMLDRDVHFEQIAHVIGIDIEQLEDLNPQYRRNIVNGSSKLSALRLPADLVNVFIDNEEAVYAFNPKNYVPKRKEAGPTDGGTYVVHNNQVVRIENPNSHAASASATDGNLVTTVMDGNEYDATERKTTTATSRSSASHKSRSSSKRSRSSRSKKRTARSKNVTIKNGDTLSEIAERHHTTVSKLRKLNGIKGNSIRAGKKIKVK</sequence>
<dbReference type="RefSeq" id="WP_317192659.1">
    <property type="nucleotide sequence ID" value="NZ_JAHKBE010000011.1"/>
</dbReference>
<proteinExistence type="inferred from homology"/>
<dbReference type="CDD" id="cd00118">
    <property type="entry name" value="LysM"/>
    <property type="match status" value="1"/>
</dbReference>
<dbReference type="SUPFAM" id="SSF53955">
    <property type="entry name" value="Lysozyme-like"/>
    <property type="match status" value="1"/>
</dbReference>
<dbReference type="Pfam" id="PF01464">
    <property type="entry name" value="SLT"/>
    <property type="match status" value="1"/>
</dbReference>
<evidence type="ECO:0000256" key="2">
    <source>
        <dbReference type="SAM" id="MobiDB-lite"/>
    </source>
</evidence>
<keyword evidence="3" id="KW-0732">Signal</keyword>
<dbReference type="InterPro" id="IPR018392">
    <property type="entry name" value="LysM"/>
</dbReference>
<dbReference type="Proteomes" id="UP001487296">
    <property type="component" value="Unassembled WGS sequence"/>
</dbReference>
<dbReference type="SUPFAM" id="SSF54106">
    <property type="entry name" value="LysM domain"/>
    <property type="match status" value="1"/>
</dbReference>
<dbReference type="PROSITE" id="PS51782">
    <property type="entry name" value="LYSM"/>
    <property type="match status" value="1"/>
</dbReference>
<accession>A0ABV1FPM4</accession>
<dbReference type="Gene3D" id="3.10.350.10">
    <property type="entry name" value="LysM domain"/>
    <property type="match status" value="1"/>
</dbReference>
<feature type="domain" description="LysM" evidence="4">
    <location>
        <begin position="448"/>
        <end position="491"/>
    </location>
</feature>
<dbReference type="InterPro" id="IPR008258">
    <property type="entry name" value="Transglycosylase_SLT_dom_1"/>
</dbReference>
<feature type="chain" id="PRO_5045807045" evidence="3">
    <location>
        <begin position="22"/>
        <end position="492"/>
    </location>
</feature>
<dbReference type="InterPro" id="IPR036779">
    <property type="entry name" value="LysM_dom_sf"/>
</dbReference>
<evidence type="ECO:0000313" key="5">
    <source>
        <dbReference type="EMBL" id="MEQ2486325.1"/>
    </source>
</evidence>
<protein>
    <submittedName>
        <fullName evidence="5">Transglycosylase SLT domain-containing protein</fullName>
    </submittedName>
</protein>
<dbReference type="Pfam" id="PF01476">
    <property type="entry name" value="LysM"/>
    <property type="match status" value="1"/>
</dbReference>
<dbReference type="PROSITE" id="PS51257">
    <property type="entry name" value="PROKAR_LIPOPROTEIN"/>
    <property type="match status" value="1"/>
</dbReference>
<gene>
    <name evidence="5" type="ORF">AAAT34_04545</name>
</gene>
<evidence type="ECO:0000256" key="3">
    <source>
        <dbReference type="SAM" id="SignalP"/>
    </source>
</evidence>
<organism evidence="5 6">
    <name type="scientific">Hallella faecis</name>
    <dbReference type="NCBI Taxonomy" id="2841596"/>
    <lineage>
        <taxon>Bacteria</taxon>
        <taxon>Pseudomonadati</taxon>
        <taxon>Bacteroidota</taxon>
        <taxon>Bacteroidia</taxon>
        <taxon>Bacteroidales</taxon>
        <taxon>Prevotellaceae</taxon>
        <taxon>Hallella</taxon>
    </lineage>
</organism>
<evidence type="ECO:0000256" key="1">
    <source>
        <dbReference type="ARBA" id="ARBA00007734"/>
    </source>
</evidence>
<feature type="region of interest" description="Disordered" evidence="2">
    <location>
        <begin position="407"/>
        <end position="465"/>
    </location>
</feature>
<dbReference type="SMART" id="SM00257">
    <property type="entry name" value="LysM"/>
    <property type="match status" value="1"/>
</dbReference>
<keyword evidence="6" id="KW-1185">Reference proteome</keyword>
<comment type="caution">
    <text evidence="5">The sequence shown here is derived from an EMBL/GenBank/DDBJ whole genome shotgun (WGS) entry which is preliminary data.</text>
</comment>
<dbReference type="Gene3D" id="1.10.530.10">
    <property type="match status" value="1"/>
</dbReference>
<dbReference type="PANTHER" id="PTHR37423:SF2">
    <property type="entry name" value="MEMBRANE-BOUND LYTIC MUREIN TRANSGLYCOSYLASE C"/>
    <property type="match status" value="1"/>
</dbReference>
<evidence type="ECO:0000313" key="6">
    <source>
        <dbReference type="Proteomes" id="UP001487296"/>
    </source>
</evidence>
<dbReference type="PANTHER" id="PTHR37423">
    <property type="entry name" value="SOLUBLE LYTIC MUREIN TRANSGLYCOSYLASE-RELATED"/>
    <property type="match status" value="1"/>
</dbReference>
<dbReference type="InterPro" id="IPR000189">
    <property type="entry name" value="Transglyc_AS"/>
</dbReference>
<dbReference type="InterPro" id="IPR023346">
    <property type="entry name" value="Lysozyme-like_dom_sf"/>
</dbReference>
<feature type="compositionally biased region" description="Basic residues" evidence="2">
    <location>
        <begin position="424"/>
        <end position="446"/>
    </location>
</feature>
<dbReference type="PROSITE" id="PS00922">
    <property type="entry name" value="TRANSGLYCOSYLASE"/>
    <property type="match status" value="1"/>
</dbReference>
<dbReference type="EMBL" id="JBBNFP010000011">
    <property type="protein sequence ID" value="MEQ2486325.1"/>
    <property type="molecule type" value="Genomic_DNA"/>
</dbReference>
<dbReference type="CDD" id="cd16894">
    <property type="entry name" value="MltD-like"/>
    <property type="match status" value="1"/>
</dbReference>
<comment type="similarity">
    <text evidence="1">Belongs to the transglycosylase Slt family.</text>
</comment>
<name>A0ABV1FPM4_9BACT</name>
<reference evidence="5 6" key="1">
    <citation type="submission" date="2024-04" db="EMBL/GenBank/DDBJ databases">
        <title>Human intestinal bacterial collection.</title>
        <authorList>
            <person name="Pauvert C."/>
            <person name="Hitch T.C.A."/>
            <person name="Clavel T."/>
        </authorList>
    </citation>
    <scope>NUCLEOTIDE SEQUENCE [LARGE SCALE GENOMIC DNA]</scope>
    <source>
        <strain evidence="5 6">CLA-AA-H145</strain>
    </source>
</reference>
<feature type="signal peptide" evidence="3">
    <location>
        <begin position="1"/>
        <end position="21"/>
    </location>
</feature>